<dbReference type="Gene3D" id="3.40.50.1820">
    <property type="entry name" value="alpha/beta hydrolase"/>
    <property type="match status" value="1"/>
</dbReference>
<evidence type="ECO:0000256" key="1">
    <source>
        <dbReference type="ARBA" id="ARBA00010088"/>
    </source>
</evidence>
<keyword evidence="2 4" id="KW-0732">Signal</keyword>
<feature type="signal peptide" evidence="4">
    <location>
        <begin position="1"/>
        <end position="26"/>
    </location>
</feature>
<accession>A0ABQ7FH72</accession>
<evidence type="ECO:0000256" key="4">
    <source>
        <dbReference type="SAM" id="SignalP"/>
    </source>
</evidence>
<dbReference type="Proteomes" id="UP000621266">
    <property type="component" value="Unassembled WGS sequence"/>
</dbReference>
<feature type="domain" description="Peptidase S33 tripeptidyl aminopeptidase-like C-terminal" evidence="5">
    <location>
        <begin position="396"/>
        <end position="490"/>
    </location>
</feature>
<evidence type="ECO:0000313" key="7">
    <source>
        <dbReference type="Proteomes" id="UP000621266"/>
    </source>
</evidence>
<organism evidence="6 7">
    <name type="scientific">Streptomyces lycii</name>
    <dbReference type="NCBI Taxonomy" id="2654337"/>
    <lineage>
        <taxon>Bacteria</taxon>
        <taxon>Bacillati</taxon>
        <taxon>Actinomycetota</taxon>
        <taxon>Actinomycetes</taxon>
        <taxon>Kitasatosporales</taxon>
        <taxon>Streptomycetaceae</taxon>
        <taxon>Streptomyces</taxon>
    </lineage>
</organism>
<name>A0ABQ7FH72_9ACTN</name>
<keyword evidence="3 6" id="KW-0378">Hydrolase</keyword>
<dbReference type="RefSeq" id="WP_156207161.1">
    <property type="nucleotide sequence ID" value="NZ_WHPN01000359.1"/>
</dbReference>
<dbReference type="InterPro" id="IPR029058">
    <property type="entry name" value="AB_hydrolase_fold"/>
</dbReference>
<evidence type="ECO:0000313" key="6">
    <source>
        <dbReference type="EMBL" id="KAF4406582.1"/>
    </source>
</evidence>
<feature type="chain" id="PRO_5045435710" evidence="4">
    <location>
        <begin position="27"/>
        <end position="502"/>
    </location>
</feature>
<dbReference type="InterPro" id="IPR051601">
    <property type="entry name" value="Serine_prot/Carboxylest_S33"/>
</dbReference>
<comment type="caution">
    <text evidence="6">The sequence shown here is derived from an EMBL/GenBank/DDBJ whole genome shotgun (WGS) entry which is preliminary data.</text>
</comment>
<dbReference type="SUPFAM" id="SSF53474">
    <property type="entry name" value="alpha/beta-Hydrolases"/>
    <property type="match status" value="1"/>
</dbReference>
<dbReference type="Pfam" id="PF08386">
    <property type="entry name" value="Abhydrolase_4"/>
    <property type="match status" value="1"/>
</dbReference>
<keyword evidence="7" id="KW-1185">Reference proteome</keyword>
<evidence type="ECO:0000256" key="2">
    <source>
        <dbReference type="ARBA" id="ARBA00022729"/>
    </source>
</evidence>
<sequence length="502" mass="53711">MHRTLSFALAAAAVAVAAIPRAPVAAAPDSVRWGPCRENAVPEQAAVAAEEPADLPRLECSTLEVPLDHRDPDGRRIEIAISRLASGKPSQRRGVLLTSPGGPGITGLGYPAVLAGSGLPQEVLDSYDVIGFDPRGVGRSTPVTCDLTPEQQARGNVPPYAHTAADVAREAGKARTVAEQCATSRTAWMLPHTTTANIARDMDRIRAALGEPELSYLGASYGSYLGAVYTTMFPERSDRIVLDSNLGPGGYDVTAMRLLARGLEDRFPDFAAFAAARPEYGLGTAPEQVRAKFFELAERLEAEPVRGFDATSFRGFTFDRLYSDADMPLVARTWQALDTDRPPPPAPPFPDMENFMSARFAVICGDTRWPSTVREYQRNVAVDRLKYPMLGGSTAGIGPCAFWPEERAEPPVRIGDRGPSNVLMAQNERDPGTPLTGALKLRRALGGRATMVTADQGGHGVYPFGPNTCAKDAVTAFLTTGQRPPQDLACAAEPGKQAEPGK</sequence>
<gene>
    <name evidence="6" type="ORF">GCU69_24355</name>
</gene>
<dbReference type="InterPro" id="IPR013595">
    <property type="entry name" value="Pept_S33_TAP-like_C"/>
</dbReference>
<protein>
    <submittedName>
        <fullName evidence="6">Alpha/beta hydrolase</fullName>
    </submittedName>
</protein>
<evidence type="ECO:0000259" key="5">
    <source>
        <dbReference type="Pfam" id="PF08386"/>
    </source>
</evidence>
<proteinExistence type="inferred from homology"/>
<dbReference type="PANTHER" id="PTHR43248:SF29">
    <property type="entry name" value="TRIPEPTIDYL AMINOPEPTIDASE"/>
    <property type="match status" value="1"/>
</dbReference>
<evidence type="ECO:0000256" key="3">
    <source>
        <dbReference type="ARBA" id="ARBA00022801"/>
    </source>
</evidence>
<dbReference type="GO" id="GO:0016787">
    <property type="term" value="F:hydrolase activity"/>
    <property type="evidence" value="ECO:0007669"/>
    <property type="project" value="UniProtKB-KW"/>
</dbReference>
<dbReference type="EMBL" id="WHPN01000359">
    <property type="protein sequence ID" value="KAF4406582.1"/>
    <property type="molecule type" value="Genomic_DNA"/>
</dbReference>
<dbReference type="PANTHER" id="PTHR43248">
    <property type="entry name" value="2-SUCCINYL-6-HYDROXY-2,4-CYCLOHEXADIENE-1-CARBOXYLATE SYNTHASE"/>
    <property type="match status" value="1"/>
</dbReference>
<comment type="similarity">
    <text evidence="1">Belongs to the peptidase S33 family.</text>
</comment>
<reference evidence="6 7" key="1">
    <citation type="submission" date="2019-10" db="EMBL/GenBank/DDBJ databases">
        <title>Streptomyces tenebrisbrunneis sp.nov., an endogenous actinomycete isolated from of Lycium ruthenicum.</title>
        <authorList>
            <person name="Ma L."/>
        </authorList>
    </citation>
    <scope>NUCLEOTIDE SEQUENCE [LARGE SCALE GENOMIC DNA]</scope>
    <source>
        <strain evidence="6 7">TRM 66187</strain>
    </source>
</reference>